<feature type="non-terminal residue" evidence="1">
    <location>
        <position position="1"/>
    </location>
</feature>
<reference evidence="1" key="1">
    <citation type="submission" date="2017-12" db="EMBL/GenBank/DDBJ databases">
        <title>High-resolution comparative analysis of great ape genomes.</title>
        <authorList>
            <person name="Pollen A."/>
            <person name="Hastie A."/>
            <person name="Hormozdiari F."/>
            <person name="Dougherty M."/>
            <person name="Liu R."/>
            <person name="Chaisson M."/>
            <person name="Hoppe E."/>
            <person name="Hill C."/>
            <person name="Pang A."/>
            <person name="Hillier L."/>
            <person name="Baker C."/>
            <person name="Armstrong J."/>
            <person name="Shendure J."/>
            <person name="Paten B."/>
            <person name="Wilson R."/>
            <person name="Chao H."/>
            <person name="Schneider V."/>
            <person name="Ventura M."/>
            <person name="Kronenberg Z."/>
            <person name="Murali S."/>
            <person name="Gordon D."/>
            <person name="Cantsilieris S."/>
            <person name="Munson K."/>
            <person name="Nelson B."/>
            <person name="Raja A."/>
            <person name="Underwood J."/>
            <person name="Diekhans M."/>
            <person name="Fiddes I."/>
            <person name="Haussler D."/>
            <person name="Eichler E."/>
        </authorList>
    </citation>
    <scope>NUCLEOTIDE SEQUENCE [LARGE SCALE GENOMIC DNA]</scope>
    <source>
        <strain evidence="1">Susie</strain>
    </source>
</reference>
<dbReference type="AlphaFoldDB" id="A0A2J8VN63"/>
<comment type="caution">
    <text evidence="1">The sequence shown here is derived from an EMBL/GenBank/DDBJ whole genome shotgun (WGS) entry which is preliminary data.</text>
</comment>
<organism evidence="1">
    <name type="scientific">Pongo abelii</name>
    <name type="common">Sumatran orangutan</name>
    <name type="synonym">Pongo pygmaeus abelii</name>
    <dbReference type="NCBI Taxonomy" id="9601"/>
    <lineage>
        <taxon>Eukaryota</taxon>
        <taxon>Metazoa</taxon>
        <taxon>Chordata</taxon>
        <taxon>Craniata</taxon>
        <taxon>Vertebrata</taxon>
        <taxon>Euteleostomi</taxon>
        <taxon>Mammalia</taxon>
        <taxon>Eutheria</taxon>
        <taxon>Euarchontoglires</taxon>
        <taxon>Primates</taxon>
        <taxon>Haplorrhini</taxon>
        <taxon>Catarrhini</taxon>
        <taxon>Hominidae</taxon>
        <taxon>Pongo</taxon>
    </lineage>
</organism>
<evidence type="ECO:0000313" key="1">
    <source>
        <dbReference type="EMBL" id="PNJ58950.1"/>
    </source>
</evidence>
<dbReference type="EMBL" id="NDHI03003415">
    <property type="protein sequence ID" value="PNJ58950.1"/>
    <property type="molecule type" value="Genomic_DNA"/>
</dbReference>
<feature type="non-terminal residue" evidence="1">
    <location>
        <position position="97"/>
    </location>
</feature>
<gene>
    <name evidence="1" type="ORF">CR201_G0017776</name>
</gene>
<proteinExistence type="predicted"/>
<name>A0A2J8VN63_PONAB</name>
<protein>
    <submittedName>
        <fullName evidence="1">IFT172 isoform 8</fullName>
    </submittedName>
</protein>
<sequence>AQRVAEAHDPDSVAEVLVGQARGALEEKDFQKAEGLLLRAQRPGLALSYYKGCGGICGTSSTLGAGWRVQPCRGLLPQSARLWKQRPGGEVLDEGSR</sequence>
<accession>A0A2J8VN63</accession>